<dbReference type="FunFam" id="3.30.565.10:FF:000006">
    <property type="entry name" value="Sensor histidine kinase WalK"/>
    <property type="match status" value="1"/>
</dbReference>
<evidence type="ECO:0000259" key="11">
    <source>
        <dbReference type="PROSITE" id="PS50885"/>
    </source>
</evidence>
<dbReference type="InterPro" id="IPR005467">
    <property type="entry name" value="His_kinase_dom"/>
</dbReference>
<dbReference type="SUPFAM" id="SSF158472">
    <property type="entry name" value="HAMP domain-like"/>
    <property type="match status" value="1"/>
</dbReference>
<dbReference type="AlphaFoldDB" id="A0A1I2JQ98"/>
<dbReference type="GO" id="GO:0004721">
    <property type="term" value="F:phosphoprotein phosphatase activity"/>
    <property type="evidence" value="ECO:0007669"/>
    <property type="project" value="TreeGrafter"/>
</dbReference>
<dbReference type="InterPro" id="IPR004358">
    <property type="entry name" value="Sig_transdc_His_kin-like_C"/>
</dbReference>
<evidence type="ECO:0000256" key="5">
    <source>
        <dbReference type="ARBA" id="ARBA00022679"/>
    </source>
</evidence>
<keyword evidence="9" id="KW-1133">Transmembrane helix</keyword>
<dbReference type="InterPro" id="IPR003660">
    <property type="entry name" value="HAMP_dom"/>
</dbReference>
<dbReference type="SUPFAM" id="SSF47384">
    <property type="entry name" value="Homodimeric domain of signal transducing histidine kinase"/>
    <property type="match status" value="1"/>
</dbReference>
<evidence type="ECO:0000256" key="3">
    <source>
        <dbReference type="ARBA" id="ARBA00012438"/>
    </source>
</evidence>
<dbReference type="Pfam" id="PF00512">
    <property type="entry name" value="HisKA"/>
    <property type="match status" value="1"/>
</dbReference>
<evidence type="ECO:0000313" key="13">
    <source>
        <dbReference type="Proteomes" id="UP000182135"/>
    </source>
</evidence>
<feature type="domain" description="Histidine kinase" evidence="10">
    <location>
        <begin position="269"/>
        <end position="484"/>
    </location>
</feature>
<accession>A0A1I2JQ98</accession>
<reference evidence="12 13" key="1">
    <citation type="submission" date="2016-10" db="EMBL/GenBank/DDBJ databases">
        <authorList>
            <person name="de Groot N.N."/>
        </authorList>
    </citation>
    <scope>NUCLEOTIDE SEQUENCE [LARGE SCALE GENOMIC DNA]</scope>
    <source>
        <strain evidence="12 13">NLAE-zl-G419</strain>
    </source>
</reference>
<evidence type="ECO:0000256" key="2">
    <source>
        <dbReference type="ARBA" id="ARBA00004370"/>
    </source>
</evidence>
<dbReference type="EMBL" id="FOOE01000002">
    <property type="protein sequence ID" value="SFF54936.1"/>
    <property type="molecule type" value="Genomic_DNA"/>
</dbReference>
<dbReference type="InterPro" id="IPR003661">
    <property type="entry name" value="HisK_dim/P_dom"/>
</dbReference>
<keyword evidence="7" id="KW-0902">Two-component regulatory system</keyword>
<dbReference type="PANTHER" id="PTHR45453:SF1">
    <property type="entry name" value="PHOSPHATE REGULON SENSOR PROTEIN PHOR"/>
    <property type="match status" value="1"/>
</dbReference>
<comment type="catalytic activity">
    <reaction evidence="1">
        <text>ATP + protein L-histidine = ADP + protein N-phospho-L-histidine.</text>
        <dbReference type="EC" id="2.7.13.3"/>
    </reaction>
</comment>
<feature type="domain" description="HAMP" evidence="11">
    <location>
        <begin position="202"/>
        <end position="254"/>
    </location>
</feature>
<dbReference type="Proteomes" id="UP000182135">
    <property type="component" value="Unassembled WGS sequence"/>
</dbReference>
<dbReference type="SMART" id="SM00304">
    <property type="entry name" value="HAMP"/>
    <property type="match status" value="1"/>
</dbReference>
<organism evidence="12 13">
    <name type="scientific">Clostridium cadaveris</name>
    <dbReference type="NCBI Taxonomy" id="1529"/>
    <lineage>
        <taxon>Bacteria</taxon>
        <taxon>Bacillati</taxon>
        <taxon>Bacillota</taxon>
        <taxon>Clostridia</taxon>
        <taxon>Eubacteriales</taxon>
        <taxon>Clostridiaceae</taxon>
        <taxon>Clostridium</taxon>
    </lineage>
</organism>
<dbReference type="RefSeq" id="WP_074844322.1">
    <property type="nucleotide sequence ID" value="NZ_FOOE01000002.1"/>
</dbReference>
<name>A0A1I2JQ98_9CLOT</name>
<dbReference type="CDD" id="cd06225">
    <property type="entry name" value="HAMP"/>
    <property type="match status" value="1"/>
</dbReference>
<dbReference type="InterPro" id="IPR050351">
    <property type="entry name" value="BphY/WalK/GraS-like"/>
</dbReference>
<evidence type="ECO:0000259" key="10">
    <source>
        <dbReference type="PROSITE" id="PS50109"/>
    </source>
</evidence>
<dbReference type="GO" id="GO:0000155">
    <property type="term" value="F:phosphorelay sensor kinase activity"/>
    <property type="evidence" value="ECO:0007669"/>
    <property type="project" value="InterPro"/>
</dbReference>
<feature type="transmembrane region" description="Helical" evidence="9">
    <location>
        <begin position="9"/>
        <end position="32"/>
    </location>
</feature>
<dbReference type="PROSITE" id="PS50885">
    <property type="entry name" value="HAMP"/>
    <property type="match status" value="1"/>
</dbReference>
<keyword evidence="6 12" id="KW-0418">Kinase</keyword>
<dbReference type="eggNOG" id="COG5002">
    <property type="taxonomic scope" value="Bacteria"/>
</dbReference>
<dbReference type="InterPro" id="IPR003594">
    <property type="entry name" value="HATPase_dom"/>
</dbReference>
<dbReference type="Pfam" id="PF02518">
    <property type="entry name" value="HATPase_c"/>
    <property type="match status" value="1"/>
</dbReference>
<dbReference type="InterPro" id="IPR036097">
    <property type="entry name" value="HisK_dim/P_sf"/>
</dbReference>
<evidence type="ECO:0000256" key="1">
    <source>
        <dbReference type="ARBA" id="ARBA00000085"/>
    </source>
</evidence>
<dbReference type="STRING" id="1529.SAMN04487885_102156"/>
<dbReference type="PRINTS" id="PR00344">
    <property type="entry name" value="BCTRLSENSOR"/>
</dbReference>
<keyword evidence="13" id="KW-1185">Reference proteome</keyword>
<dbReference type="OrthoDB" id="2359336at2"/>
<keyword evidence="5" id="KW-0808">Transferase</keyword>
<comment type="subcellular location">
    <subcellularLocation>
        <location evidence="2">Membrane</location>
    </subcellularLocation>
</comment>
<keyword evidence="9" id="KW-0812">Transmembrane</keyword>
<feature type="transmembrane region" description="Helical" evidence="9">
    <location>
        <begin position="181"/>
        <end position="202"/>
    </location>
</feature>
<dbReference type="Gene3D" id="3.30.565.10">
    <property type="entry name" value="Histidine kinase-like ATPase, C-terminal domain"/>
    <property type="match status" value="1"/>
</dbReference>
<sequence>MKNKISTKLMINFSISLICFSIIIGMMFSYLFSDYTMKVHKNDLQKRAETISKTLSDYYSDSESMKFSSGKGKGYGAYMKFIDEIAMSDVWIVDKESQLISRGKGNMNLSYSELPNDAEYVIEEAFQGKTSFSESFSDILNVKSLTVGTAIKNSDNTPIGVVLLHSPVEDISSSVNGGFKILAISIGAALIIAIIISIFMSLSFTRPLNKMKNTAILLSKGNYAVKTEVHQSDEIGELASAIDILSEKLYESSLESEKLETMRNNFISNISHELRTPVTVLRGSLEALCDGIITDSNKVSEYHNQMLTESIHLQRLVNDLLDLSKLQNIDFKIEMDNLNLCLIVEEVVHSMNRIARQRNIEIFLNEVSKSCPINGDYSRIRQMIMIVLDNAVKFSQDNSAIEVNLVDKENFIELSIVDHGCGILEDDLPNIFDRFHKSNSHENKNGTGLGLAIAKQIAHRHNVIIDVTSKPYVKTCFTFKFPAT</sequence>
<dbReference type="InterPro" id="IPR036890">
    <property type="entry name" value="HATPase_C_sf"/>
</dbReference>
<dbReference type="SUPFAM" id="SSF55874">
    <property type="entry name" value="ATPase domain of HSP90 chaperone/DNA topoisomerase II/histidine kinase"/>
    <property type="match status" value="1"/>
</dbReference>
<dbReference type="FunFam" id="1.10.287.130:FF:000001">
    <property type="entry name" value="Two-component sensor histidine kinase"/>
    <property type="match status" value="1"/>
</dbReference>
<dbReference type="GO" id="GO:0005886">
    <property type="term" value="C:plasma membrane"/>
    <property type="evidence" value="ECO:0007669"/>
    <property type="project" value="TreeGrafter"/>
</dbReference>
<dbReference type="GO" id="GO:0016036">
    <property type="term" value="P:cellular response to phosphate starvation"/>
    <property type="evidence" value="ECO:0007669"/>
    <property type="project" value="TreeGrafter"/>
</dbReference>
<protein>
    <recommendedName>
        <fullName evidence="3">histidine kinase</fullName>
        <ecNumber evidence="3">2.7.13.3</ecNumber>
    </recommendedName>
</protein>
<gene>
    <name evidence="12" type="ORF">SAMN04487885_102156</name>
</gene>
<evidence type="ECO:0000256" key="9">
    <source>
        <dbReference type="SAM" id="Phobius"/>
    </source>
</evidence>
<evidence type="ECO:0000256" key="4">
    <source>
        <dbReference type="ARBA" id="ARBA00022553"/>
    </source>
</evidence>
<dbReference type="Gene3D" id="6.10.340.10">
    <property type="match status" value="1"/>
</dbReference>
<dbReference type="EC" id="2.7.13.3" evidence="3"/>
<dbReference type="PANTHER" id="PTHR45453">
    <property type="entry name" value="PHOSPHATE REGULON SENSOR PROTEIN PHOR"/>
    <property type="match status" value="1"/>
</dbReference>
<dbReference type="CDD" id="cd00082">
    <property type="entry name" value="HisKA"/>
    <property type="match status" value="1"/>
</dbReference>
<keyword evidence="8 9" id="KW-0472">Membrane</keyword>
<dbReference type="Pfam" id="PF00672">
    <property type="entry name" value="HAMP"/>
    <property type="match status" value="1"/>
</dbReference>
<dbReference type="SMART" id="SM00388">
    <property type="entry name" value="HisKA"/>
    <property type="match status" value="1"/>
</dbReference>
<proteinExistence type="predicted"/>
<evidence type="ECO:0000256" key="8">
    <source>
        <dbReference type="ARBA" id="ARBA00023136"/>
    </source>
</evidence>
<dbReference type="Gene3D" id="1.10.287.130">
    <property type="match status" value="1"/>
</dbReference>
<evidence type="ECO:0000256" key="6">
    <source>
        <dbReference type="ARBA" id="ARBA00022777"/>
    </source>
</evidence>
<evidence type="ECO:0000313" key="12">
    <source>
        <dbReference type="EMBL" id="SFF54936.1"/>
    </source>
</evidence>
<evidence type="ECO:0000256" key="7">
    <source>
        <dbReference type="ARBA" id="ARBA00023012"/>
    </source>
</evidence>
<dbReference type="PROSITE" id="PS50109">
    <property type="entry name" value="HIS_KIN"/>
    <property type="match status" value="1"/>
</dbReference>
<dbReference type="SMART" id="SM00387">
    <property type="entry name" value="HATPase_c"/>
    <property type="match status" value="1"/>
</dbReference>
<keyword evidence="4" id="KW-0597">Phosphoprotein</keyword>